<reference evidence="9" key="3">
    <citation type="submission" date="2025-04" db="UniProtKB">
        <authorList>
            <consortium name="RefSeq"/>
        </authorList>
    </citation>
    <scope>IDENTIFICATION</scope>
    <source>
        <strain evidence="9">CBS 304.34</strain>
    </source>
</reference>
<protein>
    <recommendedName>
        <fullName evidence="10">Transcriptional regulator Ngg1</fullName>
    </recommendedName>
</protein>
<dbReference type="GO" id="GO:0005634">
    <property type="term" value="C:nucleus"/>
    <property type="evidence" value="ECO:0007669"/>
    <property type="project" value="UniProtKB-SubCell"/>
</dbReference>
<feature type="region of interest" description="Disordered" evidence="6">
    <location>
        <begin position="529"/>
        <end position="557"/>
    </location>
</feature>
<dbReference type="GeneID" id="54466555"/>
<evidence type="ECO:0000256" key="3">
    <source>
        <dbReference type="ARBA" id="ARBA00023015"/>
    </source>
</evidence>
<feature type="compositionally biased region" description="Basic residues" evidence="6">
    <location>
        <begin position="529"/>
        <end position="539"/>
    </location>
</feature>
<name>A0A6A6YK10_9PEZI</name>
<dbReference type="InterPro" id="IPR019340">
    <property type="entry name" value="Histone_AcTrfase_su3"/>
</dbReference>
<comment type="subcellular location">
    <subcellularLocation>
        <location evidence="1">Nucleus</location>
    </subcellularLocation>
</comment>
<keyword evidence="4" id="KW-0804">Transcription</keyword>
<dbReference type="AlphaFoldDB" id="A0A6A6YK10"/>
<dbReference type="PANTHER" id="PTHR13556:SF2">
    <property type="entry name" value="TRANSCRIPTIONAL ADAPTER 3"/>
    <property type="match status" value="1"/>
</dbReference>
<feature type="compositionally biased region" description="Basic and acidic residues" evidence="6">
    <location>
        <begin position="161"/>
        <end position="172"/>
    </location>
</feature>
<accession>A0A6A6YK10</accession>
<evidence type="ECO:0000256" key="4">
    <source>
        <dbReference type="ARBA" id="ARBA00023163"/>
    </source>
</evidence>
<dbReference type="Pfam" id="PF10198">
    <property type="entry name" value="Ada3"/>
    <property type="match status" value="1"/>
</dbReference>
<dbReference type="Proteomes" id="UP000504636">
    <property type="component" value="Unplaced"/>
</dbReference>
<evidence type="ECO:0000313" key="9">
    <source>
        <dbReference type="RefSeq" id="XP_033575221.1"/>
    </source>
</evidence>
<dbReference type="RefSeq" id="XP_033575221.1">
    <property type="nucleotide sequence ID" value="XM_033725662.1"/>
</dbReference>
<evidence type="ECO:0000256" key="5">
    <source>
        <dbReference type="ARBA" id="ARBA00023242"/>
    </source>
</evidence>
<feature type="compositionally biased region" description="Basic and acidic residues" evidence="6">
    <location>
        <begin position="111"/>
        <end position="136"/>
    </location>
</feature>
<sequence length="618" mass="68307">MPPPVSSKGKAKSQSRDVRTSRSRNTTPIPPGNVQNTVEPTPSSSYLRNPMATLSAPLEVTLEDILGGGSPSNLPSVAALKQMQETIQTKVLQHISKRGAISDRLLREVSKRRSLRDQQDREREREKAEREVEEKKHKLKKVSKKRDPEDRPLAVGAHHVARQDGVDLHKDTSSTISSPISQAPPSASGTGPVDAPSPSLSDTSHQPAPAPAIPQYQTFGPDPSTFDDPTIYHIRDTTDDMTEAEKREIYCVADYPASDLHDQTPGTPPDKDFSNAKPSSQVTATQFANYVEPFIRPLIEEDVAFLRERGDRVQPFIMPRRGLRPYKEVWAEEDGAMVLENNLDRLPPNEPRGSIENMTDELAETDELSAGPLLARLMATLRPEGRISTATNGDANGDSMDIDESATADPTRLASATQMAESLQAGWKAPPAVGKLDFVSLEDRALTELRHIGFLGDQDQADYNGHFDDEVAARLRYLQDQLRRQSIINGARKARILELTEERMAQQEYNTIADDLDNQLNAAYLKRNRNIGKGKKNAKRPGGPGGGSHPVNAAAGVTRPSVGEPIRTLMERKSQWNHTIGPVVDYGKTGLPKGSVFEPDVMRRLEDREQEMWNEVED</sequence>
<keyword evidence="5" id="KW-0539">Nucleus</keyword>
<evidence type="ECO:0000313" key="7">
    <source>
        <dbReference type="EMBL" id="KAF2808257.1"/>
    </source>
</evidence>
<proteinExistence type="inferred from homology"/>
<organism evidence="7">
    <name type="scientific">Mytilinidion resinicola</name>
    <dbReference type="NCBI Taxonomy" id="574789"/>
    <lineage>
        <taxon>Eukaryota</taxon>
        <taxon>Fungi</taxon>
        <taxon>Dikarya</taxon>
        <taxon>Ascomycota</taxon>
        <taxon>Pezizomycotina</taxon>
        <taxon>Dothideomycetes</taxon>
        <taxon>Pleosporomycetidae</taxon>
        <taxon>Mytilinidiales</taxon>
        <taxon>Mytilinidiaceae</taxon>
        <taxon>Mytilinidion</taxon>
    </lineage>
</organism>
<gene>
    <name evidence="7 9" type="ORF">BDZ99DRAFT_521823</name>
</gene>
<evidence type="ECO:0008006" key="10">
    <source>
        <dbReference type="Google" id="ProtNLM"/>
    </source>
</evidence>
<keyword evidence="8" id="KW-1185">Reference proteome</keyword>
<dbReference type="GO" id="GO:0000124">
    <property type="term" value="C:SAGA complex"/>
    <property type="evidence" value="ECO:0007669"/>
    <property type="project" value="TreeGrafter"/>
</dbReference>
<dbReference type="GO" id="GO:0006357">
    <property type="term" value="P:regulation of transcription by RNA polymerase II"/>
    <property type="evidence" value="ECO:0007669"/>
    <property type="project" value="TreeGrafter"/>
</dbReference>
<evidence type="ECO:0000256" key="6">
    <source>
        <dbReference type="SAM" id="MobiDB-lite"/>
    </source>
</evidence>
<feature type="region of interest" description="Disordered" evidence="6">
    <location>
        <begin position="111"/>
        <end position="227"/>
    </location>
</feature>
<feature type="compositionally biased region" description="Polar residues" evidence="6">
    <location>
        <begin position="23"/>
        <end position="47"/>
    </location>
</feature>
<evidence type="ECO:0000256" key="2">
    <source>
        <dbReference type="ARBA" id="ARBA00005330"/>
    </source>
</evidence>
<dbReference type="GO" id="GO:0003713">
    <property type="term" value="F:transcription coactivator activity"/>
    <property type="evidence" value="ECO:0007669"/>
    <property type="project" value="TreeGrafter"/>
</dbReference>
<evidence type="ECO:0000313" key="8">
    <source>
        <dbReference type="Proteomes" id="UP000504636"/>
    </source>
</evidence>
<evidence type="ECO:0000256" key="1">
    <source>
        <dbReference type="ARBA" id="ARBA00004123"/>
    </source>
</evidence>
<feature type="compositionally biased region" description="Low complexity" evidence="6">
    <location>
        <begin position="173"/>
        <end position="188"/>
    </location>
</feature>
<feature type="region of interest" description="Disordered" evidence="6">
    <location>
        <begin position="386"/>
        <end position="417"/>
    </location>
</feature>
<reference evidence="7 9" key="1">
    <citation type="journal article" date="2020" name="Stud. Mycol.">
        <title>101 Dothideomycetes genomes: a test case for predicting lifestyles and emergence of pathogens.</title>
        <authorList>
            <person name="Haridas S."/>
            <person name="Albert R."/>
            <person name="Binder M."/>
            <person name="Bloem J."/>
            <person name="Labutti K."/>
            <person name="Salamov A."/>
            <person name="Andreopoulos B."/>
            <person name="Baker S."/>
            <person name="Barry K."/>
            <person name="Bills G."/>
            <person name="Bluhm B."/>
            <person name="Cannon C."/>
            <person name="Castanera R."/>
            <person name="Culley D."/>
            <person name="Daum C."/>
            <person name="Ezra D."/>
            <person name="Gonzalez J."/>
            <person name="Henrissat B."/>
            <person name="Kuo A."/>
            <person name="Liang C."/>
            <person name="Lipzen A."/>
            <person name="Lutzoni F."/>
            <person name="Magnuson J."/>
            <person name="Mondo S."/>
            <person name="Nolan M."/>
            <person name="Ohm R."/>
            <person name="Pangilinan J."/>
            <person name="Park H.-J."/>
            <person name="Ramirez L."/>
            <person name="Alfaro M."/>
            <person name="Sun H."/>
            <person name="Tritt A."/>
            <person name="Yoshinaga Y."/>
            <person name="Zwiers L.-H."/>
            <person name="Turgeon B."/>
            <person name="Goodwin S."/>
            <person name="Spatafora J."/>
            <person name="Crous P."/>
            <person name="Grigoriev I."/>
        </authorList>
    </citation>
    <scope>NUCLEOTIDE SEQUENCE</scope>
    <source>
        <strain evidence="7 9">CBS 304.34</strain>
    </source>
</reference>
<comment type="similarity">
    <text evidence="2">Belongs to the NGG1 family.</text>
</comment>
<keyword evidence="3" id="KW-0805">Transcription regulation</keyword>
<feature type="region of interest" description="Disordered" evidence="6">
    <location>
        <begin position="257"/>
        <end position="280"/>
    </location>
</feature>
<dbReference type="EMBL" id="MU003703">
    <property type="protein sequence ID" value="KAF2808257.1"/>
    <property type="molecule type" value="Genomic_DNA"/>
</dbReference>
<dbReference type="OrthoDB" id="1232at2759"/>
<feature type="region of interest" description="Disordered" evidence="6">
    <location>
        <begin position="1"/>
        <end position="50"/>
    </location>
</feature>
<dbReference type="PANTHER" id="PTHR13556">
    <property type="entry name" value="TRANSCRIPTIONAL ADAPTER 3-RELATED"/>
    <property type="match status" value="1"/>
</dbReference>
<reference evidence="9" key="2">
    <citation type="submission" date="2020-04" db="EMBL/GenBank/DDBJ databases">
        <authorList>
            <consortium name="NCBI Genome Project"/>
        </authorList>
    </citation>
    <scope>NUCLEOTIDE SEQUENCE</scope>
    <source>
        <strain evidence="9">CBS 304.34</strain>
    </source>
</reference>